<feature type="compositionally biased region" description="Basic and acidic residues" evidence="1">
    <location>
        <begin position="24"/>
        <end position="34"/>
    </location>
</feature>
<dbReference type="AlphaFoldDB" id="A0A8T2X3N1"/>
<sequence length="141" mass="15689">MKVTITKNESNDDGDLTRGTGQEGGKDTNEEVDFRNINGLKRGMSSKLGKKKAVLHRPHEVIKKKEASLKINEVMVNDGDQSTAISFLSIVDEILVGERSVQIQRTEVQEPRTPKSSYWVEVEVVKDNFIEDDVEAMQAGG</sequence>
<keyword evidence="3" id="KW-1185">Reference proteome</keyword>
<protein>
    <submittedName>
        <fullName evidence="2">Uncharacterized protein</fullName>
    </submittedName>
</protein>
<dbReference type="Proteomes" id="UP000807159">
    <property type="component" value="Chromosome 15"/>
</dbReference>
<feature type="region of interest" description="Disordered" evidence="1">
    <location>
        <begin position="1"/>
        <end position="37"/>
    </location>
</feature>
<comment type="caution">
    <text evidence="2">The sequence shown here is derived from an EMBL/GenBank/DDBJ whole genome shotgun (WGS) entry which is preliminary data.</text>
</comment>
<organism evidence="2 3">
    <name type="scientific">Populus deltoides</name>
    <name type="common">Eastern poplar</name>
    <name type="synonym">Eastern cottonwood</name>
    <dbReference type="NCBI Taxonomy" id="3696"/>
    <lineage>
        <taxon>Eukaryota</taxon>
        <taxon>Viridiplantae</taxon>
        <taxon>Streptophyta</taxon>
        <taxon>Embryophyta</taxon>
        <taxon>Tracheophyta</taxon>
        <taxon>Spermatophyta</taxon>
        <taxon>Magnoliopsida</taxon>
        <taxon>eudicotyledons</taxon>
        <taxon>Gunneridae</taxon>
        <taxon>Pentapetalae</taxon>
        <taxon>rosids</taxon>
        <taxon>fabids</taxon>
        <taxon>Malpighiales</taxon>
        <taxon>Salicaceae</taxon>
        <taxon>Saliceae</taxon>
        <taxon>Populus</taxon>
    </lineage>
</organism>
<evidence type="ECO:0000256" key="1">
    <source>
        <dbReference type="SAM" id="MobiDB-lite"/>
    </source>
</evidence>
<reference evidence="2" key="1">
    <citation type="journal article" date="2021" name="J. Hered.">
        <title>Genome Assembly of Salicaceae Populus deltoides (Eastern Cottonwood) I-69 Based on Nanopore Sequencing and Hi-C Technologies.</title>
        <authorList>
            <person name="Bai S."/>
            <person name="Wu H."/>
            <person name="Zhang J."/>
            <person name="Pan Z."/>
            <person name="Zhao W."/>
            <person name="Li Z."/>
            <person name="Tong C."/>
        </authorList>
    </citation>
    <scope>NUCLEOTIDE SEQUENCE</scope>
    <source>
        <tissue evidence="2">Leaf</tissue>
    </source>
</reference>
<evidence type="ECO:0000313" key="2">
    <source>
        <dbReference type="EMBL" id="KAH8486993.1"/>
    </source>
</evidence>
<evidence type="ECO:0000313" key="3">
    <source>
        <dbReference type="Proteomes" id="UP000807159"/>
    </source>
</evidence>
<name>A0A8T2X3N1_POPDE</name>
<proteinExistence type="predicted"/>
<gene>
    <name evidence="2" type="ORF">H0E87_025832</name>
</gene>
<accession>A0A8T2X3N1</accession>
<dbReference type="EMBL" id="JACEGQ020000015">
    <property type="protein sequence ID" value="KAH8486993.1"/>
    <property type="molecule type" value="Genomic_DNA"/>
</dbReference>